<dbReference type="AlphaFoldDB" id="A0A412FX55"/>
<comment type="subunit">
    <text evidence="7">Part of the 50S ribosomal subunit; part of the 5S rRNA/L5/L18/L25 subcomplex. Contacts the 5S and 23S rRNAs.</text>
</comment>
<dbReference type="Pfam" id="PF00861">
    <property type="entry name" value="Ribosomal_L18p"/>
    <property type="match status" value="1"/>
</dbReference>
<name>A0A412FX55_9FIRM</name>
<dbReference type="GO" id="GO:0005840">
    <property type="term" value="C:ribosome"/>
    <property type="evidence" value="ECO:0007669"/>
    <property type="project" value="UniProtKB-KW"/>
</dbReference>
<evidence type="ECO:0000256" key="5">
    <source>
        <dbReference type="ARBA" id="ARBA00023274"/>
    </source>
</evidence>
<reference evidence="8 9" key="1">
    <citation type="submission" date="2018-08" db="EMBL/GenBank/DDBJ databases">
        <title>A genome reference for cultivated species of the human gut microbiota.</title>
        <authorList>
            <person name="Zou Y."/>
            <person name="Xue W."/>
            <person name="Luo G."/>
        </authorList>
    </citation>
    <scope>NUCLEOTIDE SEQUENCE [LARGE SCALE GENOMIC DNA]</scope>
    <source>
        <strain evidence="8 9">AF24-29</strain>
    </source>
</reference>
<evidence type="ECO:0000256" key="2">
    <source>
        <dbReference type="ARBA" id="ARBA00022730"/>
    </source>
</evidence>
<keyword evidence="4 7" id="KW-0689">Ribosomal protein</keyword>
<dbReference type="GO" id="GO:0006412">
    <property type="term" value="P:translation"/>
    <property type="evidence" value="ECO:0007669"/>
    <property type="project" value="UniProtKB-UniRule"/>
</dbReference>
<dbReference type="Proteomes" id="UP000284178">
    <property type="component" value="Unassembled WGS sequence"/>
</dbReference>
<evidence type="ECO:0000256" key="6">
    <source>
        <dbReference type="ARBA" id="ARBA00035197"/>
    </source>
</evidence>
<protein>
    <recommendedName>
        <fullName evidence="6 7">Large ribosomal subunit protein uL18</fullName>
    </recommendedName>
</protein>
<evidence type="ECO:0000313" key="8">
    <source>
        <dbReference type="EMBL" id="RGR72747.1"/>
    </source>
</evidence>
<sequence>MLKKVSKNDERIRRHIRVRTKISGTPERPRLNVFRSNSHIHCQIIDDVNGTTLVACSSVDLKLENGGNIEAAKTVGTELAKRALAKNITNVVFDRGGYVYHGRVQALAEAAREAGLKF</sequence>
<dbReference type="GO" id="GO:1990904">
    <property type="term" value="C:ribonucleoprotein complex"/>
    <property type="evidence" value="ECO:0007669"/>
    <property type="project" value="UniProtKB-KW"/>
</dbReference>
<proteinExistence type="inferred from homology"/>
<dbReference type="NCBIfam" id="TIGR00060">
    <property type="entry name" value="L18_bact"/>
    <property type="match status" value="1"/>
</dbReference>
<keyword evidence="3 7" id="KW-0694">RNA-binding</keyword>
<evidence type="ECO:0000256" key="7">
    <source>
        <dbReference type="HAMAP-Rule" id="MF_01337"/>
    </source>
</evidence>
<dbReference type="InterPro" id="IPR057268">
    <property type="entry name" value="Ribosomal_L18"/>
</dbReference>
<dbReference type="Gene3D" id="3.30.420.100">
    <property type="match status" value="1"/>
</dbReference>
<dbReference type="GeneID" id="83016081"/>
<evidence type="ECO:0000313" key="9">
    <source>
        <dbReference type="Proteomes" id="UP000284178"/>
    </source>
</evidence>
<comment type="similarity">
    <text evidence="1 7">Belongs to the universal ribosomal protein uL18 family.</text>
</comment>
<comment type="function">
    <text evidence="7">This is one of the proteins that bind and probably mediate the attachment of the 5S RNA into the large ribosomal subunit, where it forms part of the central protuberance.</text>
</comment>
<keyword evidence="9" id="KW-1185">Reference proteome</keyword>
<dbReference type="GO" id="GO:0003735">
    <property type="term" value="F:structural constituent of ribosome"/>
    <property type="evidence" value="ECO:0007669"/>
    <property type="project" value="InterPro"/>
</dbReference>
<dbReference type="CDD" id="cd00432">
    <property type="entry name" value="Ribosomal_L18_L5e"/>
    <property type="match status" value="1"/>
</dbReference>
<dbReference type="EMBL" id="QRUP01000014">
    <property type="protein sequence ID" value="RGR72747.1"/>
    <property type="molecule type" value="Genomic_DNA"/>
</dbReference>
<dbReference type="HAMAP" id="MF_01337_B">
    <property type="entry name" value="Ribosomal_uL18_B"/>
    <property type="match status" value="1"/>
</dbReference>
<evidence type="ECO:0000256" key="3">
    <source>
        <dbReference type="ARBA" id="ARBA00022884"/>
    </source>
</evidence>
<dbReference type="InterPro" id="IPR005484">
    <property type="entry name" value="Ribosomal_uL18_bac/plant/anim"/>
</dbReference>
<accession>A0A412FX55</accession>
<dbReference type="InterPro" id="IPR004389">
    <property type="entry name" value="Ribosomal_uL18_bac-type"/>
</dbReference>
<dbReference type="GO" id="GO:0005737">
    <property type="term" value="C:cytoplasm"/>
    <property type="evidence" value="ECO:0007669"/>
    <property type="project" value="UniProtKB-ARBA"/>
</dbReference>
<evidence type="ECO:0000256" key="4">
    <source>
        <dbReference type="ARBA" id="ARBA00022980"/>
    </source>
</evidence>
<dbReference type="FunFam" id="3.30.420.100:FF:000001">
    <property type="entry name" value="50S ribosomal protein L18"/>
    <property type="match status" value="1"/>
</dbReference>
<dbReference type="RefSeq" id="WP_006058581.1">
    <property type="nucleotide sequence ID" value="NZ_CABJCV010000014.1"/>
</dbReference>
<comment type="caution">
    <text evidence="8">The sequence shown here is derived from an EMBL/GenBank/DDBJ whole genome shotgun (WGS) entry which is preliminary data.</text>
</comment>
<keyword evidence="5 7" id="KW-0687">Ribonucleoprotein</keyword>
<keyword evidence="2 7" id="KW-0699">rRNA-binding</keyword>
<gene>
    <name evidence="7" type="primary">rplR</name>
    <name evidence="8" type="ORF">DWY25_11825</name>
</gene>
<dbReference type="PANTHER" id="PTHR12899">
    <property type="entry name" value="39S RIBOSOMAL PROTEIN L18, MITOCHONDRIAL"/>
    <property type="match status" value="1"/>
</dbReference>
<evidence type="ECO:0000256" key="1">
    <source>
        <dbReference type="ARBA" id="ARBA00007116"/>
    </source>
</evidence>
<dbReference type="PANTHER" id="PTHR12899:SF3">
    <property type="entry name" value="LARGE RIBOSOMAL SUBUNIT PROTEIN UL18M"/>
    <property type="match status" value="1"/>
</dbReference>
<organism evidence="8 9">
    <name type="scientific">Holdemania filiformis</name>
    <dbReference type="NCBI Taxonomy" id="61171"/>
    <lineage>
        <taxon>Bacteria</taxon>
        <taxon>Bacillati</taxon>
        <taxon>Bacillota</taxon>
        <taxon>Erysipelotrichia</taxon>
        <taxon>Erysipelotrichales</taxon>
        <taxon>Erysipelotrichaceae</taxon>
        <taxon>Holdemania</taxon>
    </lineage>
</organism>
<dbReference type="SUPFAM" id="SSF53137">
    <property type="entry name" value="Translational machinery components"/>
    <property type="match status" value="1"/>
</dbReference>
<dbReference type="GO" id="GO:0008097">
    <property type="term" value="F:5S rRNA binding"/>
    <property type="evidence" value="ECO:0007669"/>
    <property type="project" value="TreeGrafter"/>
</dbReference>